<evidence type="ECO:0000256" key="5">
    <source>
        <dbReference type="ARBA" id="ARBA00042265"/>
    </source>
</evidence>
<feature type="domain" description="FAST kinase-like protein subdomain 2" evidence="9">
    <location>
        <begin position="318"/>
        <end position="402"/>
    </location>
</feature>
<dbReference type="EMBL" id="AFYH01187548">
    <property type="status" value="NOT_ANNOTATED_CDS"/>
    <property type="molecule type" value="Genomic_DNA"/>
</dbReference>
<dbReference type="EMBL" id="AFYH01187550">
    <property type="status" value="NOT_ANNOTATED_CDS"/>
    <property type="molecule type" value="Genomic_DNA"/>
</dbReference>
<dbReference type="Ensembl" id="ENSLACT00000009442.1">
    <property type="protein sequence ID" value="ENSLACP00000009371.1"/>
    <property type="gene ID" value="ENSLACG00000008265.1"/>
</dbReference>
<dbReference type="GeneTree" id="ENSGT01030000234607"/>
<evidence type="ECO:0000259" key="8">
    <source>
        <dbReference type="Pfam" id="PF06743"/>
    </source>
</evidence>
<gene>
    <name evidence="10" type="primary">TBRG4</name>
</gene>
<dbReference type="PANTHER" id="PTHR21228">
    <property type="entry name" value="FAST LEU-RICH DOMAIN-CONTAINING"/>
    <property type="match status" value="1"/>
</dbReference>
<feature type="signal peptide" evidence="7">
    <location>
        <begin position="1"/>
        <end position="21"/>
    </location>
</feature>
<evidence type="ECO:0000256" key="6">
    <source>
        <dbReference type="ARBA" id="ARBA00043220"/>
    </source>
</evidence>
<dbReference type="GO" id="GO:0044528">
    <property type="term" value="P:regulation of mitochondrial mRNA stability"/>
    <property type="evidence" value="ECO:0007669"/>
    <property type="project" value="InterPro"/>
</dbReference>
<evidence type="ECO:0000256" key="7">
    <source>
        <dbReference type="SAM" id="SignalP"/>
    </source>
</evidence>
<evidence type="ECO:0000256" key="3">
    <source>
        <dbReference type="ARBA" id="ARBA00038281"/>
    </source>
</evidence>
<reference evidence="10" key="3">
    <citation type="submission" date="2025-09" db="UniProtKB">
        <authorList>
            <consortium name="Ensembl"/>
        </authorList>
    </citation>
    <scope>IDENTIFICATION</scope>
</reference>
<comment type="similarity">
    <text evidence="3">Belongs to the FAST kinase family.</text>
</comment>
<dbReference type="InterPro" id="IPR050870">
    <property type="entry name" value="FAST_kinase"/>
</dbReference>
<dbReference type="GO" id="GO:0003723">
    <property type="term" value="F:RNA binding"/>
    <property type="evidence" value="ECO:0007669"/>
    <property type="project" value="TreeGrafter"/>
</dbReference>
<reference evidence="11" key="1">
    <citation type="submission" date="2011-08" db="EMBL/GenBank/DDBJ databases">
        <title>The draft genome of Latimeria chalumnae.</title>
        <authorList>
            <person name="Di Palma F."/>
            <person name="Alfoldi J."/>
            <person name="Johnson J."/>
            <person name="Berlin A."/>
            <person name="Gnerre S."/>
            <person name="Jaffe D."/>
            <person name="MacCallum I."/>
            <person name="Young S."/>
            <person name="Walker B.J."/>
            <person name="Lander E."/>
            <person name="Lindblad-Toh K."/>
        </authorList>
    </citation>
    <scope>NUCLEOTIDE SEQUENCE [LARGE SCALE GENOMIC DNA]</scope>
    <source>
        <strain evidence="11">Wild caught</strain>
    </source>
</reference>
<dbReference type="STRING" id="7897.ENSLACP00000009371"/>
<dbReference type="EMBL" id="AFYH01187545">
    <property type="status" value="NOT_ANNOTATED_CDS"/>
    <property type="molecule type" value="Genomic_DNA"/>
</dbReference>
<evidence type="ECO:0000313" key="11">
    <source>
        <dbReference type="Proteomes" id="UP000008672"/>
    </source>
</evidence>
<dbReference type="eggNOG" id="ENOG502QTRE">
    <property type="taxonomic scope" value="Eukaryota"/>
</dbReference>
<name>H3AIA0_LATCH</name>
<dbReference type="FunCoup" id="H3AIA0">
    <property type="interactions" value="2040"/>
</dbReference>
<dbReference type="PANTHER" id="PTHR21228:SF59">
    <property type="entry name" value="FAST KINASE DOMAIN-CONTAINING PROTEIN 4"/>
    <property type="match status" value="1"/>
</dbReference>
<dbReference type="InterPro" id="IPR013579">
    <property type="entry name" value="FAST_2"/>
</dbReference>
<dbReference type="Pfam" id="PF06743">
    <property type="entry name" value="FAST_1"/>
    <property type="match status" value="1"/>
</dbReference>
<dbReference type="Pfam" id="PF08368">
    <property type="entry name" value="FAST_2"/>
    <property type="match status" value="1"/>
</dbReference>
<dbReference type="Proteomes" id="UP000008672">
    <property type="component" value="Unassembled WGS sequence"/>
</dbReference>
<sequence length="491" mass="55513">KISTVWNGNLVSLLRWLQVLGLEPHSKTMRLVENEAHWRLRRLSLKNLVTVADFYSTFGKTDAQKAVMSDVVKNLELRWTEIGDARTVATLMLKVGHRSKTLMDRLEDKGLELAEHFTPEDTRKVTLALAVQNRRSVPLLRALSYHLVQKHAELKSSVLIDLAFAYGRKLNFQQSQVFQKIASDLLPKISELGPSELMRCTKSFSYLKWLNYPLFEAFTQYVLDNSENFTVPQLSNMVLAFARLNYQPSKAEMFYVLVHEKLKQGMDILNPFLQVDVVWSLCILQQANPSYLQGVLDPQFHSKITGGEHSSKVQNYILKLIHINSTARLETAEYKGPYLPDSFLISQRLQGEKSASSLQIGLREALKSAIGDEAKYRCGIDTVYGWNLGGEVLLDVDSKPLPLTEFFAPHIPKSEGLSPIPEGAKRLAFLIWEFPNFTSRTKDLLGRFAMSKRHFQAAGFLIVDVSHCVPVCIIKCLPSKPCQSSCVLAVN</sequence>
<dbReference type="Bgee" id="ENSLACG00000008265">
    <property type="expression patterns" value="Expressed in muscle tissue and 2 other cell types or tissues"/>
</dbReference>
<keyword evidence="2" id="KW-0809">Transit peptide</keyword>
<feature type="chain" id="PRO_5003579232" description="FAST kinase domain-containing protein 4" evidence="7">
    <location>
        <begin position="22"/>
        <end position="491"/>
    </location>
</feature>
<dbReference type="GO" id="GO:0000963">
    <property type="term" value="P:mitochondrial RNA processing"/>
    <property type="evidence" value="ECO:0007669"/>
    <property type="project" value="TreeGrafter"/>
</dbReference>
<keyword evidence="7" id="KW-0732">Signal</keyword>
<evidence type="ECO:0000259" key="9">
    <source>
        <dbReference type="Pfam" id="PF08368"/>
    </source>
</evidence>
<protein>
    <recommendedName>
        <fullName evidence="4">FAST kinase domain-containing protein 4</fullName>
    </recommendedName>
    <alternativeName>
        <fullName evidence="6">Protein TBRG4</fullName>
    </alternativeName>
    <alternativeName>
        <fullName evidence="5">Transforming growth factor beta regulator 4</fullName>
    </alternativeName>
</protein>
<dbReference type="OMA" id="LCILQQA"/>
<dbReference type="InParanoid" id="H3AIA0"/>
<dbReference type="AlphaFoldDB" id="H3AIA0"/>
<evidence type="ECO:0000256" key="1">
    <source>
        <dbReference type="ARBA" id="ARBA00004305"/>
    </source>
</evidence>
<evidence type="ECO:0000256" key="4">
    <source>
        <dbReference type="ARBA" id="ARBA00040471"/>
    </source>
</evidence>
<dbReference type="GO" id="GO:0005759">
    <property type="term" value="C:mitochondrial matrix"/>
    <property type="evidence" value="ECO:0007669"/>
    <property type="project" value="UniProtKB-SubCell"/>
</dbReference>
<dbReference type="HOGENOM" id="CLU_029448_0_0_1"/>
<dbReference type="CDD" id="cd23739">
    <property type="entry name" value="TBRG4-like_N"/>
    <property type="match status" value="1"/>
</dbReference>
<dbReference type="EMBL" id="AFYH01187547">
    <property type="status" value="NOT_ANNOTATED_CDS"/>
    <property type="molecule type" value="Genomic_DNA"/>
</dbReference>
<evidence type="ECO:0000256" key="2">
    <source>
        <dbReference type="ARBA" id="ARBA00022946"/>
    </source>
</evidence>
<dbReference type="GO" id="GO:0035770">
    <property type="term" value="C:ribonucleoprotein granule"/>
    <property type="evidence" value="ECO:0007669"/>
    <property type="project" value="TreeGrafter"/>
</dbReference>
<comment type="subcellular location">
    <subcellularLocation>
        <location evidence="1">Mitochondrion matrix</location>
    </subcellularLocation>
</comment>
<organism evidence="10 11">
    <name type="scientific">Latimeria chalumnae</name>
    <name type="common">Coelacanth</name>
    <dbReference type="NCBI Taxonomy" id="7897"/>
    <lineage>
        <taxon>Eukaryota</taxon>
        <taxon>Metazoa</taxon>
        <taxon>Chordata</taxon>
        <taxon>Craniata</taxon>
        <taxon>Vertebrata</taxon>
        <taxon>Euteleostomi</taxon>
        <taxon>Coelacanthiformes</taxon>
        <taxon>Coelacanthidae</taxon>
        <taxon>Latimeria</taxon>
    </lineage>
</organism>
<accession>H3AIA0</accession>
<dbReference type="EMBL" id="AFYH01187549">
    <property type="status" value="NOT_ANNOTATED_CDS"/>
    <property type="molecule type" value="Genomic_DNA"/>
</dbReference>
<dbReference type="InterPro" id="IPR010622">
    <property type="entry name" value="FAST_Leu-rich"/>
</dbReference>
<proteinExistence type="inferred from homology"/>
<reference evidence="10" key="2">
    <citation type="submission" date="2025-08" db="UniProtKB">
        <authorList>
            <consortium name="Ensembl"/>
        </authorList>
    </citation>
    <scope>IDENTIFICATION</scope>
</reference>
<feature type="domain" description="FAST kinase leucine-rich" evidence="8">
    <location>
        <begin position="234"/>
        <end position="304"/>
    </location>
</feature>
<keyword evidence="11" id="KW-1185">Reference proteome</keyword>
<dbReference type="EMBL" id="AFYH01187546">
    <property type="status" value="NOT_ANNOTATED_CDS"/>
    <property type="molecule type" value="Genomic_DNA"/>
</dbReference>
<evidence type="ECO:0000313" key="10">
    <source>
        <dbReference type="Ensembl" id="ENSLACP00000009371.1"/>
    </source>
</evidence>